<dbReference type="EMBL" id="JAEHOC010000021">
    <property type="protein sequence ID" value="KAG2432574.1"/>
    <property type="molecule type" value="Genomic_DNA"/>
</dbReference>
<sequence length="356" mass="35494">MTEQAAARRVLRGSGGLLSAEPGLGVALPTLASAARGEGVIERWRTQLVDELAKLGAGATGDLNVVFAGDLESRGLWQGLCATLGAAARLEIAEAPTGASAAPASCQVAGLVLEYVSASICGPLSASTRAVLAKATAVVLGVSARQSMHLGDAVPLRCPTSDPTVTVTSLVGALREAVSGANVPVVLLGPSALCPHRLPRELEAAVHGAQAADPATRVQMVAECSAALVARAVSDGGAGASAIGRQSGSAEEAQAVCAMSLLTANGVEEWNAQVAGAVQLLQDSWPRVGAAAPWVAFVDVHRLTKSQCAAAAPAPGAAAAPEAAAAQVFPTLTVPLLLEVVAKLGAQLADGAATRR</sequence>
<accession>A0A835T2E0</accession>
<dbReference type="Proteomes" id="UP000650467">
    <property type="component" value="Unassembled WGS sequence"/>
</dbReference>
<evidence type="ECO:0000313" key="1">
    <source>
        <dbReference type="EMBL" id="KAG2432574.1"/>
    </source>
</evidence>
<keyword evidence="2" id="KW-1185">Reference proteome</keyword>
<gene>
    <name evidence="1" type="ORF">HXX76_008918</name>
</gene>
<evidence type="ECO:0000313" key="2">
    <source>
        <dbReference type="Proteomes" id="UP000650467"/>
    </source>
</evidence>
<reference evidence="1" key="1">
    <citation type="journal article" date="2020" name="bioRxiv">
        <title>Comparative genomics of Chlamydomonas.</title>
        <authorList>
            <person name="Craig R.J."/>
            <person name="Hasan A.R."/>
            <person name="Ness R.W."/>
            <person name="Keightley P.D."/>
        </authorList>
    </citation>
    <scope>NUCLEOTIDE SEQUENCE</scope>
    <source>
        <strain evidence="1">SAG 7.73</strain>
    </source>
</reference>
<dbReference type="OrthoDB" id="545951at2759"/>
<proteinExistence type="predicted"/>
<name>A0A835T2E0_CHLIN</name>
<comment type="caution">
    <text evidence="1">The sequence shown here is derived from an EMBL/GenBank/DDBJ whole genome shotgun (WGS) entry which is preliminary data.</text>
</comment>
<dbReference type="AlphaFoldDB" id="A0A835T2E0"/>
<protein>
    <submittedName>
        <fullName evidence="1">Uncharacterized protein</fullName>
    </submittedName>
</protein>
<organism evidence="1 2">
    <name type="scientific">Chlamydomonas incerta</name>
    <dbReference type="NCBI Taxonomy" id="51695"/>
    <lineage>
        <taxon>Eukaryota</taxon>
        <taxon>Viridiplantae</taxon>
        <taxon>Chlorophyta</taxon>
        <taxon>core chlorophytes</taxon>
        <taxon>Chlorophyceae</taxon>
        <taxon>CS clade</taxon>
        <taxon>Chlamydomonadales</taxon>
        <taxon>Chlamydomonadaceae</taxon>
        <taxon>Chlamydomonas</taxon>
    </lineage>
</organism>